<gene>
    <name evidence="4" type="ORF">SAMN06265795_101491</name>
</gene>
<evidence type="ECO:0000256" key="1">
    <source>
        <dbReference type="SAM" id="MobiDB-lite"/>
    </source>
</evidence>
<dbReference type="Pfam" id="PF05193">
    <property type="entry name" value="Peptidase_M16_C"/>
    <property type="match status" value="1"/>
</dbReference>
<feature type="domain" description="Peptidase M16 C-terminal" evidence="3">
    <location>
        <begin position="196"/>
        <end position="371"/>
    </location>
</feature>
<sequence length="439" mass="47496">MMRILFAVVLACLSWSAEAALQIQSWSLPNGARVLFVENHSIPLLDLSVEFDAGSRRDPKGKSGTATLTNSMLARGVREAAEPQPEPGMNEAHISDAIADTGAQRGGGAGSDRAGVSLRTLSSKAERDTAVLMVARILAQPSFPENFLARDKARTIAGIREDETKPESIGSKAFWRQLYGEHPYAFTPTVESVEAITRDDLVAFHQAHYVANRAVVSMIGDVSRAEADAIARQLTQRLPQGAPLPDLPPVPETRGQEQRIPHPASQAHILMGVPALARGDADFFPLTVGNYVLGGGGFVSRLTREVREKRGLSYSVYSYFNPMAQKGPFQSGLQTQKSQADEALKVVRDTVAAFLRDGPTPQELQAAKDNLTGGFPLRLDNNRKILDNIATIGFYGLPLDYLDTWTANVQKVTIADIKAAFSKRIDPARLATVIVGAGQ</sequence>
<dbReference type="AlphaFoldDB" id="A0A239CIS8"/>
<dbReference type="InterPro" id="IPR050361">
    <property type="entry name" value="MPP/UQCRC_Complex"/>
</dbReference>
<dbReference type="PANTHER" id="PTHR11851">
    <property type="entry name" value="METALLOPROTEASE"/>
    <property type="match status" value="1"/>
</dbReference>
<proteinExistence type="predicted"/>
<protein>
    <submittedName>
        <fullName evidence="4">Zinc protease</fullName>
    </submittedName>
</protein>
<dbReference type="GO" id="GO:0008233">
    <property type="term" value="F:peptidase activity"/>
    <property type="evidence" value="ECO:0007669"/>
    <property type="project" value="UniProtKB-KW"/>
</dbReference>
<feature type="region of interest" description="Disordered" evidence="1">
    <location>
        <begin position="237"/>
        <end position="258"/>
    </location>
</feature>
<feature type="chain" id="PRO_5012330988" evidence="2">
    <location>
        <begin position="20"/>
        <end position="439"/>
    </location>
</feature>
<accession>A0A239CIS8</accession>
<evidence type="ECO:0000256" key="2">
    <source>
        <dbReference type="SAM" id="SignalP"/>
    </source>
</evidence>
<feature type="signal peptide" evidence="2">
    <location>
        <begin position="1"/>
        <end position="19"/>
    </location>
</feature>
<evidence type="ECO:0000313" key="5">
    <source>
        <dbReference type="Proteomes" id="UP000198284"/>
    </source>
</evidence>
<dbReference type="Gene3D" id="3.30.830.10">
    <property type="entry name" value="Metalloenzyme, LuxS/M16 peptidase-like"/>
    <property type="match status" value="2"/>
</dbReference>
<reference evidence="4 5" key="1">
    <citation type="submission" date="2017-06" db="EMBL/GenBank/DDBJ databases">
        <authorList>
            <person name="Kim H.J."/>
            <person name="Triplett B.A."/>
        </authorList>
    </citation>
    <scope>NUCLEOTIDE SEQUENCE [LARGE SCALE GENOMIC DNA]</scope>
    <source>
        <strain evidence="4 5">U15</strain>
    </source>
</reference>
<name>A0A239CIS8_9BURK</name>
<keyword evidence="4" id="KW-0378">Hydrolase</keyword>
<keyword evidence="4" id="KW-0645">Protease</keyword>
<dbReference type="PANTHER" id="PTHR11851:SF224">
    <property type="entry name" value="PROCESSING PROTEASE"/>
    <property type="match status" value="1"/>
</dbReference>
<dbReference type="EMBL" id="FZOT01000001">
    <property type="protein sequence ID" value="SNS20116.1"/>
    <property type="molecule type" value="Genomic_DNA"/>
</dbReference>
<keyword evidence="5" id="KW-1185">Reference proteome</keyword>
<dbReference type="Proteomes" id="UP000198284">
    <property type="component" value="Unassembled WGS sequence"/>
</dbReference>
<organism evidence="4 5">
    <name type="scientific">Noviherbaspirillum humi</name>
    <dbReference type="NCBI Taxonomy" id="1688639"/>
    <lineage>
        <taxon>Bacteria</taxon>
        <taxon>Pseudomonadati</taxon>
        <taxon>Pseudomonadota</taxon>
        <taxon>Betaproteobacteria</taxon>
        <taxon>Burkholderiales</taxon>
        <taxon>Oxalobacteraceae</taxon>
        <taxon>Noviherbaspirillum</taxon>
    </lineage>
</organism>
<dbReference type="InterPro" id="IPR011249">
    <property type="entry name" value="Metalloenz_LuxS/M16"/>
</dbReference>
<dbReference type="OrthoDB" id="9811314at2"/>
<dbReference type="GO" id="GO:0046872">
    <property type="term" value="F:metal ion binding"/>
    <property type="evidence" value="ECO:0007669"/>
    <property type="project" value="InterPro"/>
</dbReference>
<evidence type="ECO:0000313" key="4">
    <source>
        <dbReference type="EMBL" id="SNS20116.1"/>
    </source>
</evidence>
<dbReference type="GO" id="GO:0006508">
    <property type="term" value="P:proteolysis"/>
    <property type="evidence" value="ECO:0007669"/>
    <property type="project" value="UniProtKB-KW"/>
</dbReference>
<dbReference type="InterPro" id="IPR007863">
    <property type="entry name" value="Peptidase_M16_C"/>
</dbReference>
<dbReference type="RefSeq" id="WP_089397681.1">
    <property type="nucleotide sequence ID" value="NZ_FZOT01000001.1"/>
</dbReference>
<keyword evidence="2" id="KW-0732">Signal</keyword>
<dbReference type="SUPFAM" id="SSF63411">
    <property type="entry name" value="LuxS/MPP-like metallohydrolase"/>
    <property type="match status" value="2"/>
</dbReference>
<evidence type="ECO:0000259" key="3">
    <source>
        <dbReference type="Pfam" id="PF05193"/>
    </source>
</evidence>